<name>S9TZU6_9TRYP</name>
<organism evidence="5 6">
    <name type="scientific">Strigomonas culicis</name>
    <dbReference type="NCBI Taxonomy" id="28005"/>
    <lineage>
        <taxon>Eukaryota</taxon>
        <taxon>Discoba</taxon>
        <taxon>Euglenozoa</taxon>
        <taxon>Kinetoplastea</taxon>
        <taxon>Metakinetoplastina</taxon>
        <taxon>Trypanosomatida</taxon>
        <taxon>Trypanosomatidae</taxon>
        <taxon>Strigomonadinae</taxon>
        <taxon>Strigomonas</taxon>
    </lineage>
</organism>
<feature type="compositionally biased region" description="Basic and acidic residues" evidence="3">
    <location>
        <begin position="414"/>
        <end position="428"/>
    </location>
</feature>
<dbReference type="GO" id="GO:0005524">
    <property type="term" value="F:ATP binding"/>
    <property type="evidence" value="ECO:0007669"/>
    <property type="project" value="UniProtKB-KW"/>
</dbReference>
<comment type="caution">
    <text evidence="5">The sequence shown here is derived from an EMBL/GenBank/DDBJ whole genome shotgun (WGS) entry which is preliminary data.</text>
</comment>
<feature type="domain" description="Stage III sporulation protein AA AAA+ ATPase" evidence="4">
    <location>
        <begin position="156"/>
        <end position="295"/>
    </location>
</feature>
<dbReference type="Pfam" id="PF19568">
    <property type="entry name" value="Spore_III_AA"/>
    <property type="match status" value="1"/>
</dbReference>
<evidence type="ECO:0000313" key="5">
    <source>
        <dbReference type="EMBL" id="EPY22109.1"/>
    </source>
</evidence>
<dbReference type="InterPro" id="IPR045735">
    <property type="entry name" value="Spore_III_AA_AAA+_ATPase"/>
</dbReference>
<feature type="region of interest" description="Disordered" evidence="3">
    <location>
        <begin position="414"/>
        <end position="464"/>
    </location>
</feature>
<dbReference type="SUPFAM" id="SSF52540">
    <property type="entry name" value="P-loop containing nucleoside triphosphate hydrolases"/>
    <property type="match status" value="1"/>
</dbReference>
<protein>
    <submittedName>
        <fullName evidence="5">R3H domain-containing protein</fullName>
    </submittedName>
</protein>
<dbReference type="FunFam" id="3.40.50.300:FF:002600">
    <property type="entry name" value="Predicted protein"/>
    <property type="match status" value="1"/>
</dbReference>
<dbReference type="OrthoDB" id="26838at2759"/>
<sequence>MTEPTIWQSATLQEAWRAYHAAYMAASAADPPRAAELRDADLVTLAQCTAHVETQHLLSLLPAALREALVQHPDFALSTVEEFFVHVGQDVEVRGDDWVVRLPPPSLDDLHQLLARVGRFGADGRGCVPGTAHRVSVWRGRRGESLGVTLRVGRYVPNAAKALLPLALQGSVLILSKAGKGKTTLLRDLSSSLAHEASMPRVTVVDTSNEIGGDGPLPMAFLGRCRRLQVARREDQGRSMIEVIQNHSPEFLVVDELANAEEADAAWSIAQRGVNLVGTCHGERLADLLQNRALNLLVGGAAHAFLSNEERRLRNKTKKTILERPHVSPFDFVVELHTRSKGHLYHDVNRAVDLLLDGQDASQNASVGCELRLSEALPEQVELTIKKGKSSTNPFASTALDEGEVATSFKSYTDRDGYTSFPGDDKRQRGNHAHSYSNRRGAGGGNKQKRKSDEQLYSELSELL</sequence>
<dbReference type="Gene3D" id="3.40.50.300">
    <property type="entry name" value="P-loop containing nucleotide triphosphate hydrolases"/>
    <property type="match status" value="1"/>
</dbReference>
<dbReference type="PANTHER" id="PTHR20953:SF3">
    <property type="entry name" value="P-LOOP CONTAINING NUCLEOSIDE TRIPHOSPHATE HYDROLASES SUPERFAMILY PROTEIN"/>
    <property type="match status" value="1"/>
</dbReference>
<evidence type="ECO:0000259" key="4">
    <source>
        <dbReference type="Pfam" id="PF19568"/>
    </source>
</evidence>
<evidence type="ECO:0000313" key="6">
    <source>
        <dbReference type="Proteomes" id="UP000015354"/>
    </source>
</evidence>
<evidence type="ECO:0000256" key="3">
    <source>
        <dbReference type="SAM" id="MobiDB-lite"/>
    </source>
</evidence>
<evidence type="ECO:0000256" key="1">
    <source>
        <dbReference type="ARBA" id="ARBA00022741"/>
    </source>
</evidence>
<dbReference type="PANTHER" id="PTHR20953">
    <property type="entry name" value="KINASE-RELATED"/>
    <property type="match status" value="1"/>
</dbReference>
<dbReference type="EMBL" id="ATMH01008343">
    <property type="protein sequence ID" value="EPY22109.1"/>
    <property type="molecule type" value="Genomic_DNA"/>
</dbReference>
<keyword evidence="2" id="KW-0067">ATP-binding</keyword>
<evidence type="ECO:0000256" key="2">
    <source>
        <dbReference type="ARBA" id="ARBA00022840"/>
    </source>
</evidence>
<gene>
    <name evidence="5" type="ORF">STCU_08343</name>
</gene>
<dbReference type="AlphaFoldDB" id="S9TZU6"/>
<proteinExistence type="predicted"/>
<dbReference type="InterPro" id="IPR027417">
    <property type="entry name" value="P-loop_NTPase"/>
</dbReference>
<dbReference type="Proteomes" id="UP000015354">
    <property type="component" value="Unassembled WGS sequence"/>
</dbReference>
<accession>S9TZU6</accession>
<keyword evidence="6" id="KW-1185">Reference proteome</keyword>
<keyword evidence="1" id="KW-0547">Nucleotide-binding</keyword>
<reference evidence="5 6" key="1">
    <citation type="journal article" date="2013" name="PLoS ONE">
        <title>Predicting the Proteins of Angomonas deanei, Strigomonas culicis and Their Respective Endosymbionts Reveals New Aspects of the Trypanosomatidae Family.</title>
        <authorList>
            <person name="Motta M.C."/>
            <person name="Martins A.C."/>
            <person name="de Souza S.S."/>
            <person name="Catta-Preta C.M."/>
            <person name="Silva R."/>
            <person name="Klein C.C."/>
            <person name="de Almeida L.G."/>
            <person name="de Lima Cunha O."/>
            <person name="Ciapina L.P."/>
            <person name="Brocchi M."/>
            <person name="Colabardini A.C."/>
            <person name="de Araujo Lima B."/>
            <person name="Machado C.R."/>
            <person name="de Almeida Soares C.M."/>
            <person name="Probst C.M."/>
            <person name="de Menezes C.B."/>
            <person name="Thompson C.E."/>
            <person name="Bartholomeu D.C."/>
            <person name="Gradia D.F."/>
            <person name="Pavoni D.P."/>
            <person name="Grisard E.C."/>
            <person name="Fantinatti-Garboggini F."/>
            <person name="Marchini F.K."/>
            <person name="Rodrigues-Luiz G.F."/>
            <person name="Wagner G."/>
            <person name="Goldman G.H."/>
            <person name="Fietto J.L."/>
            <person name="Elias M.C."/>
            <person name="Goldman M.H."/>
            <person name="Sagot M.F."/>
            <person name="Pereira M."/>
            <person name="Stoco P.H."/>
            <person name="de Mendonca-Neto R.P."/>
            <person name="Teixeira S.M."/>
            <person name="Maciel T.E."/>
            <person name="de Oliveira Mendes T.A."/>
            <person name="Urmenyi T.P."/>
            <person name="de Souza W."/>
            <person name="Schenkman S."/>
            <person name="de Vasconcelos A.T."/>
        </authorList>
    </citation>
    <scope>NUCLEOTIDE SEQUENCE [LARGE SCALE GENOMIC DNA]</scope>
</reference>